<accession>A0A7Z6N0F9</accession>
<name>A0A7Z6N0F9_PSEFL</name>
<dbReference type="RefSeq" id="WP_115485815.1">
    <property type="nucleotide sequence ID" value="NZ_QRBA01000002.1"/>
</dbReference>
<organism evidence="2 3">
    <name type="scientific">Pseudomonas fluorescens</name>
    <dbReference type="NCBI Taxonomy" id="294"/>
    <lineage>
        <taxon>Bacteria</taxon>
        <taxon>Pseudomonadati</taxon>
        <taxon>Pseudomonadota</taxon>
        <taxon>Gammaproteobacteria</taxon>
        <taxon>Pseudomonadales</taxon>
        <taxon>Pseudomonadaceae</taxon>
        <taxon>Pseudomonas</taxon>
    </lineage>
</organism>
<feature type="region of interest" description="Disordered" evidence="1">
    <location>
        <begin position="235"/>
        <end position="256"/>
    </location>
</feature>
<sequence length="269" mass="29471">MPISPVSNNAPAWWEIDNHEKSLGSEPPQVQVISERYSGIRRQDGRSYGEPVNNKVVASGMHLFVYKPDNRDPGKKPEDIWSAFSQWNQDNCVSVAAIKMAMMQFGEQPTDVFKEVREVPGGFQVTLRNNETAYVTQAELEMTAMAMKLKGTDPRAITSANVISTVMAKVEQQKLSKEQNRSVGFGEALQVLNRPDALPLALARLGLGSMIEMVPPEDLLNGRLGAFSSGVKNGSHSSVSVGGKEERWGLRGGPSPTGEDIYAYAFKKS</sequence>
<proteinExistence type="predicted"/>
<dbReference type="EMBL" id="QRBA01000002">
    <property type="protein sequence ID" value="RDS92347.1"/>
    <property type="molecule type" value="Genomic_DNA"/>
</dbReference>
<evidence type="ECO:0000313" key="3">
    <source>
        <dbReference type="Proteomes" id="UP000255541"/>
    </source>
</evidence>
<protein>
    <submittedName>
        <fullName evidence="2">Uncharacterized protein</fullName>
    </submittedName>
</protein>
<comment type="caution">
    <text evidence="2">The sequence shown here is derived from an EMBL/GenBank/DDBJ whole genome shotgun (WGS) entry which is preliminary data.</text>
</comment>
<dbReference type="AlphaFoldDB" id="A0A7Z6N0F9"/>
<evidence type="ECO:0000313" key="2">
    <source>
        <dbReference type="EMBL" id="RDS92347.1"/>
    </source>
</evidence>
<dbReference type="Proteomes" id="UP000255541">
    <property type="component" value="Unassembled WGS sequence"/>
</dbReference>
<reference evidence="2 3" key="1">
    <citation type="submission" date="2018-07" db="EMBL/GenBank/DDBJ databases">
        <title>Draft Genome Sequence of Pseudomonas fluorescens AHK-1 associated with canker disease of kiwifruit.</title>
        <authorList>
            <person name="Wu Z."/>
        </authorList>
    </citation>
    <scope>NUCLEOTIDE SEQUENCE [LARGE SCALE GENOMIC DNA]</scope>
    <source>
        <strain evidence="2 3">AHK-1</strain>
    </source>
</reference>
<gene>
    <name evidence="2" type="ORF">DL347_04020</name>
</gene>
<evidence type="ECO:0000256" key="1">
    <source>
        <dbReference type="SAM" id="MobiDB-lite"/>
    </source>
</evidence>